<organism evidence="2 3">
    <name type="scientific">Mollisia scopiformis</name>
    <name type="common">Conifer needle endophyte fungus</name>
    <name type="synonym">Phialocephala scopiformis</name>
    <dbReference type="NCBI Taxonomy" id="149040"/>
    <lineage>
        <taxon>Eukaryota</taxon>
        <taxon>Fungi</taxon>
        <taxon>Dikarya</taxon>
        <taxon>Ascomycota</taxon>
        <taxon>Pezizomycotina</taxon>
        <taxon>Leotiomycetes</taxon>
        <taxon>Helotiales</taxon>
        <taxon>Mollisiaceae</taxon>
        <taxon>Mollisia</taxon>
    </lineage>
</organism>
<dbReference type="Proteomes" id="UP000070700">
    <property type="component" value="Unassembled WGS sequence"/>
</dbReference>
<dbReference type="GO" id="GO:0043386">
    <property type="term" value="P:mycotoxin biosynthetic process"/>
    <property type="evidence" value="ECO:0007669"/>
    <property type="project" value="InterPro"/>
</dbReference>
<keyword evidence="3" id="KW-1185">Reference proteome</keyword>
<gene>
    <name evidence="2" type="ORF">LY89DRAFT_772311</name>
</gene>
<proteinExistence type="inferred from homology"/>
<protein>
    <submittedName>
        <fullName evidence="2">Uncharacterized protein</fullName>
    </submittedName>
</protein>
<dbReference type="Pfam" id="PF11807">
    <property type="entry name" value="UstYa"/>
    <property type="match status" value="1"/>
</dbReference>
<dbReference type="RefSeq" id="XP_018074115.1">
    <property type="nucleotide sequence ID" value="XM_018221907.1"/>
</dbReference>
<accession>A0A194XHR6</accession>
<evidence type="ECO:0000313" key="3">
    <source>
        <dbReference type="Proteomes" id="UP000070700"/>
    </source>
</evidence>
<dbReference type="OrthoDB" id="3687641at2759"/>
<feature type="non-terminal residue" evidence="2">
    <location>
        <position position="1"/>
    </location>
</feature>
<dbReference type="KEGG" id="psco:LY89DRAFT_772311"/>
<dbReference type="PANTHER" id="PTHR33365">
    <property type="entry name" value="YALI0B05434P"/>
    <property type="match status" value="1"/>
</dbReference>
<dbReference type="InterPro" id="IPR021765">
    <property type="entry name" value="UstYa-like"/>
</dbReference>
<evidence type="ECO:0000256" key="1">
    <source>
        <dbReference type="ARBA" id="ARBA00035112"/>
    </source>
</evidence>
<sequence length="193" mass="22104">APANEVLRWDVHHFNLGDGLSSPYSGYPTPELDEAWDKLLGNMNIRLSLEDLEAVGRVEDAVELPDGSGYAGTLNIYHEIHCVKWLHVYMYQEYYYPNLDDAQREENREHSEHCLNQLRSTAMCHGDVGMVTYSWGNDSRKPKAAATAHQCIDFERLAEWTQERTIDMFEPGYLVHPTYGAVYSEDDTKGLMD</sequence>
<name>A0A194XHR6_MOLSC</name>
<evidence type="ECO:0000313" key="2">
    <source>
        <dbReference type="EMBL" id="KUJ19760.1"/>
    </source>
</evidence>
<dbReference type="InParanoid" id="A0A194XHR6"/>
<comment type="similarity">
    <text evidence="1">Belongs to the ustYa family.</text>
</comment>
<reference evidence="2 3" key="1">
    <citation type="submission" date="2015-10" db="EMBL/GenBank/DDBJ databases">
        <title>Full genome of DAOMC 229536 Phialocephala scopiformis, a fungal endophyte of spruce producing the potent anti-insectan compound rugulosin.</title>
        <authorList>
            <consortium name="DOE Joint Genome Institute"/>
            <person name="Walker A.K."/>
            <person name="Frasz S.L."/>
            <person name="Seifert K.A."/>
            <person name="Miller J.D."/>
            <person name="Mondo S.J."/>
            <person name="Labutti K."/>
            <person name="Lipzen A."/>
            <person name="Dockter R."/>
            <person name="Kennedy M."/>
            <person name="Grigoriev I.V."/>
            <person name="Spatafora J.W."/>
        </authorList>
    </citation>
    <scope>NUCLEOTIDE SEQUENCE [LARGE SCALE GENOMIC DNA]</scope>
    <source>
        <strain evidence="2 3">CBS 120377</strain>
    </source>
</reference>
<dbReference type="GeneID" id="28831633"/>
<dbReference type="AlphaFoldDB" id="A0A194XHR6"/>
<dbReference type="PANTHER" id="PTHR33365:SF7">
    <property type="entry name" value="TAT PATHWAY SIGNAL SEQUENCE"/>
    <property type="match status" value="1"/>
</dbReference>
<dbReference type="EMBL" id="KQ947410">
    <property type="protein sequence ID" value="KUJ19760.1"/>
    <property type="molecule type" value="Genomic_DNA"/>
</dbReference>